<dbReference type="RefSeq" id="WP_106126149.1">
    <property type="nucleotide sequence ID" value="NZ_PVZG01000004.1"/>
</dbReference>
<evidence type="ECO:0000256" key="1">
    <source>
        <dbReference type="ARBA" id="ARBA00001933"/>
    </source>
</evidence>
<dbReference type="PANTHER" id="PTHR11808:SF50">
    <property type="entry name" value="CYSTATHIONINE BETA-LYASE"/>
    <property type="match status" value="1"/>
</dbReference>
<dbReference type="PANTHER" id="PTHR11808">
    <property type="entry name" value="TRANS-SULFURATION ENZYME FAMILY MEMBER"/>
    <property type="match status" value="1"/>
</dbReference>
<dbReference type="SUPFAM" id="SSF53383">
    <property type="entry name" value="PLP-dependent transferases"/>
    <property type="match status" value="1"/>
</dbReference>
<evidence type="ECO:0000256" key="2">
    <source>
        <dbReference type="ARBA" id="ARBA00022898"/>
    </source>
</evidence>
<dbReference type="Proteomes" id="UP000239209">
    <property type="component" value="Unassembled WGS sequence"/>
</dbReference>
<proteinExistence type="inferred from homology"/>
<comment type="similarity">
    <text evidence="9">Belongs to the trans-sulfuration enzymes family.</text>
</comment>
<dbReference type="EC" id="4.4.1.2" evidence="4"/>
<evidence type="ECO:0000256" key="7">
    <source>
        <dbReference type="ARBA" id="ARBA00052699"/>
    </source>
</evidence>
<dbReference type="Gene3D" id="3.40.640.10">
    <property type="entry name" value="Type I PLP-dependent aspartate aminotransferase-like (Major domain)"/>
    <property type="match status" value="1"/>
</dbReference>
<evidence type="ECO:0000256" key="4">
    <source>
        <dbReference type="ARBA" id="ARBA00047175"/>
    </source>
</evidence>
<accession>A0A2T0SAQ5</accession>
<feature type="region of interest" description="Disordered" evidence="10">
    <location>
        <begin position="1"/>
        <end position="36"/>
    </location>
</feature>
<dbReference type="EMBL" id="PVZG01000004">
    <property type="protein sequence ID" value="PRY30507.1"/>
    <property type="molecule type" value="Genomic_DNA"/>
</dbReference>
<sequence>MSKAIGDPAGPGADRKWSNNLRRGRVPGPRLPEQRVMDDDLGMSTRSVHSGTYIDPATGSVGTPIFTSSTYEFNEHTYGAFDQGHIRDVPIYGRYGTPNQWVVQEKVAALENAESAVAFASGMAAITTALLTLTNRGGHIVSSRDVYGGTYNLLREDMPQFGRDVTFTDPTDIREIEAAVRPETQVLFFETLTNPLLKSIPLPELGELARRENLLLVIDNTFLTPYCLRPLDLGAHVVIHSATKYLGGHSDLTAGVAAGSRKYMDRIWTELLKLGGSLDAFGCFLLERGLKTLAVRMRTHIENANLLAAFLNEHPRVTAVHHPSLSGYPYPRLREWCATGFGGMVSFEVEGGDEAALKFLDRLTIPAVATSLGGVESLVSLPFNTSHSFLTVRQRRELGIQPGLVRLSVGIEDSADLITDIDTALTGI</sequence>
<protein>
    <recommendedName>
        <fullName evidence="4">homocysteine desulfhydrase</fullName>
        <ecNumber evidence="4">4.4.1.2</ecNumber>
    </recommendedName>
    <alternativeName>
        <fullName evidence="5">Homocysteine desulfhydrase</fullName>
    </alternativeName>
</protein>
<dbReference type="InterPro" id="IPR015421">
    <property type="entry name" value="PyrdxlP-dep_Trfase_major"/>
</dbReference>
<dbReference type="AlphaFoldDB" id="A0A2T0SAQ5"/>
<dbReference type="GO" id="GO:0047804">
    <property type="term" value="F:cysteine-S-conjugate beta-lyase activity"/>
    <property type="evidence" value="ECO:0007669"/>
    <property type="project" value="UniProtKB-ARBA"/>
</dbReference>
<gene>
    <name evidence="11" type="ORF">CLV70_10459</name>
</gene>
<evidence type="ECO:0000256" key="8">
    <source>
        <dbReference type="PIRSR" id="PIRSR001434-2"/>
    </source>
</evidence>
<keyword evidence="12" id="KW-1185">Reference proteome</keyword>
<dbReference type="Gene3D" id="3.90.1150.10">
    <property type="entry name" value="Aspartate Aminotransferase, domain 1"/>
    <property type="match status" value="1"/>
</dbReference>
<dbReference type="InterPro" id="IPR015424">
    <property type="entry name" value="PyrdxlP-dep_Trfase"/>
</dbReference>
<evidence type="ECO:0000256" key="10">
    <source>
        <dbReference type="SAM" id="MobiDB-lite"/>
    </source>
</evidence>
<feature type="modified residue" description="N6-(pyridoxal phosphate)lysine" evidence="8">
    <location>
        <position position="244"/>
    </location>
</feature>
<evidence type="ECO:0000256" key="6">
    <source>
        <dbReference type="ARBA" id="ARBA00048780"/>
    </source>
</evidence>
<comment type="cofactor">
    <cofactor evidence="1 9">
        <name>pyridoxal 5'-phosphate</name>
        <dbReference type="ChEBI" id="CHEBI:597326"/>
    </cofactor>
</comment>
<keyword evidence="3" id="KW-0456">Lyase</keyword>
<dbReference type="CDD" id="cd00614">
    <property type="entry name" value="CGS_like"/>
    <property type="match status" value="1"/>
</dbReference>
<evidence type="ECO:0000256" key="5">
    <source>
        <dbReference type="ARBA" id="ARBA00047199"/>
    </source>
</evidence>
<dbReference type="PIRSF" id="PIRSF001434">
    <property type="entry name" value="CGS"/>
    <property type="match status" value="1"/>
</dbReference>
<dbReference type="Pfam" id="PF01053">
    <property type="entry name" value="Cys_Met_Meta_PP"/>
    <property type="match status" value="1"/>
</dbReference>
<comment type="catalytic activity">
    <reaction evidence="6">
        <text>L-homocysteine + H2O = 2-oxobutanoate + hydrogen sulfide + NH4(+) + H(+)</text>
        <dbReference type="Rhea" id="RHEA:14501"/>
        <dbReference type="ChEBI" id="CHEBI:15377"/>
        <dbReference type="ChEBI" id="CHEBI:15378"/>
        <dbReference type="ChEBI" id="CHEBI:16763"/>
        <dbReference type="ChEBI" id="CHEBI:28938"/>
        <dbReference type="ChEBI" id="CHEBI:29919"/>
        <dbReference type="ChEBI" id="CHEBI:58199"/>
        <dbReference type="EC" id="4.4.1.2"/>
    </reaction>
    <physiologicalReaction direction="left-to-right" evidence="6">
        <dbReference type="Rhea" id="RHEA:14502"/>
    </physiologicalReaction>
</comment>
<dbReference type="GO" id="GO:0047982">
    <property type="term" value="F:homocysteine desulfhydrase activity"/>
    <property type="evidence" value="ECO:0007669"/>
    <property type="project" value="UniProtKB-EC"/>
</dbReference>
<dbReference type="InterPro" id="IPR000277">
    <property type="entry name" value="Cys/Met-Metab_PyrdxlP-dep_enz"/>
</dbReference>
<dbReference type="GO" id="GO:0005737">
    <property type="term" value="C:cytoplasm"/>
    <property type="evidence" value="ECO:0007669"/>
    <property type="project" value="TreeGrafter"/>
</dbReference>
<organism evidence="11 12">
    <name type="scientific">Pseudosporangium ferrugineum</name>
    <dbReference type="NCBI Taxonomy" id="439699"/>
    <lineage>
        <taxon>Bacteria</taxon>
        <taxon>Bacillati</taxon>
        <taxon>Actinomycetota</taxon>
        <taxon>Actinomycetes</taxon>
        <taxon>Micromonosporales</taxon>
        <taxon>Micromonosporaceae</taxon>
        <taxon>Pseudosporangium</taxon>
    </lineage>
</organism>
<dbReference type="GO" id="GO:0019346">
    <property type="term" value="P:transsulfuration"/>
    <property type="evidence" value="ECO:0007669"/>
    <property type="project" value="InterPro"/>
</dbReference>
<name>A0A2T0SAQ5_9ACTN</name>
<keyword evidence="2 8" id="KW-0663">Pyridoxal phosphate</keyword>
<comment type="catalytic activity">
    <reaction evidence="7">
        <text>L-methionine + H2O = methanethiol + 2-oxobutanoate + NH4(+)</text>
        <dbReference type="Rhea" id="RHEA:23800"/>
        <dbReference type="ChEBI" id="CHEBI:15377"/>
        <dbReference type="ChEBI" id="CHEBI:16007"/>
        <dbReference type="ChEBI" id="CHEBI:16763"/>
        <dbReference type="ChEBI" id="CHEBI:28938"/>
        <dbReference type="ChEBI" id="CHEBI:57844"/>
        <dbReference type="EC" id="4.4.1.11"/>
    </reaction>
    <physiologicalReaction direction="left-to-right" evidence="7">
        <dbReference type="Rhea" id="RHEA:23801"/>
    </physiologicalReaction>
</comment>
<dbReference type="GO" id="GO:0018826">
    <property type="term" value="F:methionine gamma-lyase activity"/>
    <property type="evidence" value="ECO:0007669"/>
    <property type="project" value="UniProtKB-EC"/>
</dbReference>
<dbReference type="InterPro" id="IPR015422">
    <property type="entry name" value="PyrdxlP-dep_Trfase_small"/>
</dbReference>
<dbReference type="OrthoDB" id="9780685at2"/>
<evidence type="ECO:0000256" key="9">
    <source>
        <dbReference type="RuleBase" id="RU362118"/>
    </source>
</evidence>
<evidence type="ECO:0000256" key="3">
    <source>
        <dbReference type="ARBA" id="ARBA00023239"/>
    </source>
</evidence>
<dbReference type="GO" id="GO:0030170">
    <property type="term" value="F:pyridoxal phosphate binding"/>
    <property type="evidence" value="ECO:0007669"/>
    <property type="project" value="InterPro"/>
</dbReference>
<evidence type="ECO:0000313" key="12">
    <source>
        <dbReference type="Proteomes" id="UP000239209"/>
    </source>
</evidence>
<evidence type="ECO:0000313" key="11">
    <source>
        <dbReference type="EMBL" id="PRY30507.1"/>
    </source>
</evidence>
<comment type="caution">
    <text evidence="11">The sequence shown here is derived from an EMBL/GenBank/DDBJ whole genome shotgun (WGS) entry which is preliminary data.</text>
</comment>
<reference evidence="11 12" key="1">
    <citation type="submission" date="2018-03" db="EMBL/GenBank/DDBJ databases">
        <title>Genomic Encyclopedia of Archaeal and Bacterial Type Strains, Phase II (KMG-II): from individual species to whole genera.</title>
        <authorList>
            <person name="Goeker M."/>
        </authorList>
    </citation>
    <scope>NUCLEOTIDE SEQUENCE [LARGE SCALE GENOMIC DNA]</scope>
    <source>
        <strain evidence="11 12">DSM 45348</strain>
    </source>
</reference>
<dbReference type="FunFam" id="3.40.640.10:FF:000046">
    <property type="entry name" value="Cystathionine gamma-lyase"/>
    <property type="match status" value="1"/>
</dbReference>